<dbReference type="InterPro" id="IPR005123">
    <property type="entry name" value="Oxoglu/Fe-dep_dioxygenase_dom"/>
</dbReference>
<evidence type="ECO:0000259" key="1">
    <source>
        <dbReference type="PROSITE" id="PS51471"/>
    </source>
</evidence>
<name>A0A382FUC7_9ZZZZ</name>
<dbReference type="PANTHER" id="PTHR31212:SF4">
    <property type="entry name" value="ALPHA-KETOGLUTARATE-DEPENDENT DIOXYGENASE ALKB HOMOLOG 3"/>
    <property type="match status" value="1"/>
</dbReference>
<reference evidence="2" key="1">
    <citation type="submission" date="2018-05" db="EMBL/GenBank/DDBJ databases">
        <authorList>
            <person name="Lanie J.A."/>
            <person name="Ng W.-L."/>
            <person name="Kazmierczak K.M."/>
            <person name="Andrzejewski T.M."/>
            <person name="Davidsen T.M."/>
            <person name="Wayne K.J."/>
            <person name="Tettelin H."/>
            <person name="Glass J.I."/>
            <person name="Rusch D."/>
            <person name="Podicherti R."/>
            <person name="Tsui H.-C.T."/>
            <person name="Winkler M.E."/>
        </authorList>
    </citation>
    <scope>NUCLEOTIDE SEQUENCE</scope>
</reference>
<dbReference type="EMBL" id="UINC01051719">
    <property type="protein sequence ID" value="SVB66202.1"/>
    <property type="molecule type" value="Genomic_DNA"/>
</dbReference>
<gene>
    <name evidence="2" type="ORF">METZ01_LOCUS219056</name>
</gene>
<dbReference type="Gene3D" id="2.60.120.590">
    <property type="entry name" value="Alpha-ketoglutarate-dependent dioxygenase AlkB-like"/>
    <property type="match status" value="1"/>
</dbReference>
<dbReference type="GO" id="GO:0006307">
    <property type="term" value="P:DNA alkylation repair"/>
    <property type="evidence" value="ECO:0007669"/>
    <property type="project" value="InterPro"/>
</dbReference>
<dbReference type="PROSITE" id="PS51471">
    <property type="entry name" value="FE2OG_OXY"/>
    <property type="match status" value="1"/>
</dbReference>
<feature type="domain" description="Fe2OG dioxygenase" evidence="1">
    <location>
        <begin position="95"/>
        <end position="193"/>
    </location>
</feature>
<dbReference type="InterPro" id="IPR037151">
    <property type="entry name" value="AlkB-like_sf"/>
</dbReference>
<organism evidence="2">
    <name type="scientific">marine metagenome</name>
    <dbReference type="NCBI Taxonomy" id="408172"/>
    <lineage>
        <taxon>unclassified sequences</taxon>
        <taxon>metagenomes</taxon>
        <taxon>ecological metagenomes</taxon>
    </lineage>
</organism>
<proteinExistence type="predicted"/>
<sequence>MFQATLFGSLPFHLGDLVATVQRTQLDDDCWVDHAPGWIRGADDLYAAIRDSLAWRSHRRWIVDSEVVEPRLSTNITEPSIALQEIAHCLTDHYGVDLVASWANLYRDGRDSVAWHGDRFRPGAVHETVALASFGGPRTLRIRPRGGGPSRPWNLASGDLLVMGGPTQHRFEHCIPKTAGSGGRISVAYRCPRGREFDPALVRHHGRNHLRLSRL</sequence>
<evidence type="ECO:0000313" key="2">
    <source>
        <dbReference type="EMBL" id="SVB66202.1"/>
    </source>
</evidence>
<dbReference type="GO" id="GO:0051213">
    <property type="term" value="F:dioxygenase activity"/>
    <property type="evidence" value="ECO:0007669"/>
    <property type="project" value="InterPro"/>
</dbReference>
<protein>
    <recommendedName>
        <fullName evidence="1">Fe2OG dioxygenase domain-containing protein</fullName>
    </recommendedName>
</protein>
<dbReference type="InterPro" id="IPR032854">
    <property type="entry name" value="ALKBH3"/>
</dbReference>
<dbReference type="SUPFAM" id="SSF51197">
    <property type="entry name" value="Clavaminate synthase-like"/>
    <property type="match status" value="1"/>
</dbReference>
<accession>A0A382FUC7</accession>
<dbReference type="PANTHER" id="PTHR31212">
    <property type="entry name" value="ALPHA-KETOGLUTARATE-DEPENDENT DIOXYGENASE ALKB HOMOLOG 3"/>
    <property type="match status" value="1"/>
</dbReference>
<dbReference type="InterPro" id="IPR027450">
    <property type="entry name" value="AlkB-like"/>
</dbReference>
<dbReference type="AlphaFoldDB" id="A0A382FUC7"/>
<dbReference type="Pfam" id="PF13532">
    <property type="entry name" value="2OG-FeII_Oxy_2"/>
    <property type="match status" value="1"/>
</dbReference>